<dbReference type="InterPro" id="IPR011993">
    <property type="entry name" value="PH-like_dom_sf"/>
</dbReference>
<feature type="domain" description="FERM" evidence="1">
    <location>
        <begin position="1"/>
        <end position="208"/>
    </location>
</feature>
<dbReference type="SUPFAM" id="SSF47031">
    <property type="entry name" value="Second domain of FERM"/>
    <property type="match status" value="1"/>
</dbReference>
<dbReference type="InterPro" id="IPR035963">
    <property type="entry name" value="FERM_2"/>
</dbReference>
<name>A0A2H1WD21_SPOFR</name>
<dbReference type="AlphaFoldDB" id="A0A2H1WD21"/>
<dbReference type="GO" id="GO:0005925">
    <property type="term" value="C:focal adhesion"/>
    <property type="evidence" value="ECO:0007669"/>
    <property type="project" value="TreeGrafter"/>
</dbReference>
<dbReference type="InterPro" id="IPR014352">
    <property type="entry name" value="FERM/acyl-CoA-bd_prot_sf"/>
</dbReference>
<dbReference type="GO" id="GO:0005178">
    <property type="term" value="F:integrin binding"/>
    <property type="evidence" value="ECO:0007669"/>
    <property type="project" value="TreeGrafter"/>
</dbReference>
<dbReference type="SMART" id="SM01244">
    <property type="entry name" value="IRS"/>
    <property type="match status" value="1"/>
</dbReference>
<dbReference type="InterPro" id="IPR002404">
    <property type="entry name" value="IRS_PTB"/>
</dbReference>
<reference evidence="2" key="1">
    <citation type="submission" date="2016-07" db="EMBL/GenBank/DDBJ databases">
        <authorList>
            <person name="Bretaudeau A."/>
        </authorList>
    </citation>
    <scope>NUCLEOTIDE SEQUENCE</scope>
    <source>
        <strain evidence="2">Rice</strain>
        <tissue evidence="2">Whole body</tissue>
    </source>
</reference>
<dbReference type="GO" id="GO:0005886">
    <property type="term" value="C:plasma membrane"/>
    <property type="evidence" value="ECO:0007669"/>
    <property type="project" value="TreeGrafter"/>
</dbReference>
<evidence type="ECO:0000313" key="2">
    <source>
        <dbReference type="EMBL" id="SOQ50970.1"/>
    </source>
</evidence>
<dbReference type="Gene3D" id="1.20.80.10">
    <property type="match status" value="1"/>
</dbReference>
<dbReference type="EMBL" id="ODYU01007842">
    <property type="protein sequence ID" value="SOQ50970.1"/>
    <property type="molecule type" value="Genomic_DNA"/>
</dbReference>
<protein>
    <submittedName>
        <fullName evidence="2">SFRICE_022527</fullName>
    </submittedName>
</protein>
<dbReference type="CDD" id="cd14473">
    <property type="entry name" value="FERM_B-lobe"/>
    <property type="match status" value="1"/>
</dbReference>
<dbReference type="PROSITE" id="PS50057">
    <property type="entry name" value="FERM_3"/>
    <property type="match status" value="1"/>
</dbReference>
<dbReference type="PANTHER" id="PTHR19981:SF1">
    <property type="entry name" value="RHEA, ISOFORM B"/>
    <property type="match status" value="1"/>
</dbReference>
<dbReference type="CDD" id="cd10569">
    <property type="entry name" value="FERM_C_Talin"/>
    <property type="match status" value="1"/>
</dbReference>
<dbReference type="FunFam" id="2.30.29.30:FF:000028">
    <property type="entry name" value="Talin 2"/>
    <property type="match status" value="1"/>
</dbReference>
<accession>A0A2H1WD21</accession>
<dbReference type="Pfam" id="PF02174">
    <property type="entry name" value="IRS"/>
    <property type="match status" value="1"/>
</dbReference>
<sequence length="283" mass="32633">MECQFLRFLHTSFASSTVISLLMHARQLKVLLIWPFFNISPIWSLYIWSLERPLPTTVPLIFALLEEYLPAQYLNAWNVEKKIAKEFAQHQGLSELEAKFLYIKTARALPTYGVTFFLVKEKQKDKKKLVPRLLGINSHAILRLDEVTKEILQEWPLTHVKTYHAGKSQTFTLNFGDYSDKEYSVKTQDCHRIRDILEAYIDIIRRRMLAKPSRDPGESMAICHDNIQQGTLLPHTGHNSRLRATTETFSKNRIKPSNTLPNLGIEPETSCPALATIRPTKQS</sequence>
<dbReference type="GO" id="GO:0030036">
    <property type="term" value="P:actin cytoskeleton organization"/>
    <property type="evidence" value="ECO:0007669"/>
    <property type="project" value="TreeGrafter"/>
</dbReference>
<dbReference type="Gene3D" id="2.30.29.30">
    <property type="entry name" value="Pleckstrin-homology domain (PH domain)/Phosphotyrosine-binding domain (PTB)"/>
    <property type="match status" value="1"/>
</dbReference>
<dbReference type="PANTHER" id="PTHR19981">
    <property type="entry name" value="TALIN"/>
    <property type="match status" value="1"/>
</dbReference>
<dbReference type="GO" id="GO:0005737">
    <property type="term" value="C:cytoplasm"/>
    <property type="evidence" value="ECO:0007669"/>
    <property type="project" value="TreeGrafter"/>
</dbReference>
<dbReference type="InterPro" id="IPR019748">
    <property type="entry name" value="FERM_central"/>
</dbReference>
<dbReference type="GO" id="GO:0098609">
    <property type="term" value="P:cell-cell adhesion"/>
    <property type="evidence" value="ECO:0007669"/>
    <property type="project" value="TreeGrafter"/>
</dbReference>
<gene>
    <name evidence="2" type="ORF">SFRICE_022527</name>
</gene>
<evidence type="ECO:0000259" key="1">
    <source>
        <dbReference type="PROSITE" id="PS50057"/>
    </source>
</evidence>
<organism evidence="2">
    <name type="scientific">Spodoptera frugiperda</name>
    <name type="common">Fall armyworm</name>
    <dbReference type="NCBI Taxonomy" id="7108"/>
    <lineage>
        <taxon>Eukaryota</taxon>
        <taxon>Metazoa</taxon>
        <taxon>Ecdysozoa</taxon>
        <taxon>Arthropoda</taxon>
        <taxon>Hexapoda</taxon>
        <taxon>Insecta</taxon>
        <taxon>Pterygota</taxon>
        <taxon>Neoptera</taxon>
        <taxon>Endopterygota</taxon>
        <taxon>Lepidoptera</taxon>
        <taxon>Glossata</taxon>
        <taxon>Ditrysia</taxon>
        <taxon>Noctuoidea</taxon>
        <taxon>Noctuidae</taxon>
        <taxon>Amphipyrinae</taxon>
        <taxon>Spodoptera</taxon>
    </lineage>
</organism>
<dbReference type="InterPro" id="IPR000299">
    <property type="entry name" value="FERM_domain"/>
</dbReference>
<proteinExistence type="predicted"/>
<dbReference type="SUPFAM" id="SSF50729">
    <property type="entry name" value="PH domain-like"/>
    <property type="match status" value="1"/>
</dbReference>